<sequence>MSNRLVTDVEMAHVIALREDKYRRVVDCGHLAQPDFWLVPNWRELADTPGMGAAGTTGYGTTEDGKKRCYDCCTAFEVERMKTADVMTVYLSTDNKRVTTWPGGTLGTVTEHYVSKAARKTYVKATDVHGAHWSGQGRAESGTYITLRRRKG</sequence>
<evidence type="ECO:0000313" key="2">
    <source>
        <dbReference type="Proteomes" id="UP000295626"/>
    </source>
</evidence>
<name>A0ABY2DKH0_9ACTN</name>
<keyword evidence="2" id="KW-1185">Reference proteome</keyword>
<dbReference type="EMBL" id="SMKE01000065">
    <property type="protein sequence ID" value="TDC01128.1"/>
    <property type="molecule type" value="Genomic_DNA"/>
</dbReference>
<dbReference type="Proteomes" id="UP000295626">
    <property type="component" value="Unassembled WGS sequence"/>
</dbReference>
<protein>
    <submittedName>
        <fullName evidence="1">Uncharacterized protein</fullName>
    </submittedName>
</protein>
<organism evidence="1 2">
    <name type="scientific">Micromonospora fluostatini</name>
    <dbReference type="NCBI Taxonomy" id="1629071"/>
    <lineage>
        <taxon>Bacteria</taxon>
        <taxon>Bacillati</taxon>
        <taxon>Actinomycetota</taxon>
        <taxon>Actinomycetes</taxon>
        <taxon>Micromonosporales</taxon>
        <taxon>Micromonosporaceae</taxon>
        <taxon>Micromonospora</taxon>
    </lineage>
</organism>
<accession>A0ABY2DKH0</accession>
<gene>
    <name evidence="1" type="ORF">E1091_03415</name>
</gene>
<comment type="caution">
    <text evidence="1">The sequence shown here is derived from an EMBL/GenBank/DDBJ whole genome shotgun (WGS) entry which is preliminary data.</text>
</comment>
<proteinExistence type="predicted"/>
<reference evidence="1 2" key="1">
    <citation type="submission" date="2019-02" db="EMBL/GenBank/DDBJ databases">
        <title>Draft genome sequences of novel Actinobacteria.</title>
        <authorList>
            <person name="Sahin N."/>
            <person name="Ay H."/>
            <person name="Saygin H."/>
        </authorList>
    </citation>
    <scope>NUCLEOTIDE SEQUENCE [LARGE SCALE GENOMIC DNA]</scope>
    <source>
        <strain evidence="1 2">JCM 30529</strain>
    </source>
</reference>
<evidence type="ECO:0000313" key="1">
    <source>
        <dbReference type="EMBL" id="TDC01128.1"/>
    </source>
</evidence>